<evidence type="ECO:0000259" key="2">
    <source>
        <dbReference type="Pfam" id="PF12728"/>
    </source>
</evidence>
<protein>
    <submittedName>
        <fullName evidence="3">Putative molybdopterin biosynthesis protein</fullName>
    </submittedName>
</protein>
<dbReference type="InterPro" id="IPR041657">
    <property type="entry name" value="HTH_17"/>
</dbReference>
<dbReference type="InterPro" id="IPR024370">
    <property type="entry name" value="PBP_domain"/>
</dbReference>
<sequence>MEKIYRPQEVADQLKIKKTTVYELIKRGELKSAKVGKQIRISQDQLDEYLTRTNQKKEAAGFTNVLPPVMDIPRFSADQASRQMDYLLHTNGLIINSQESRTVELLRSLLSQRDNSLPLLHSYMNDYNSLYSLYYEKTHMALTCFCFEQFEERISQISHFLPGKEAAVIHICTLKTGFYVKEGNPDHISSPKDLCRPEIKFLNREKGNGLRIYLDRILTEKKIDRFLIKGYADESLSHMSSANAVASGLADVSMGDLSHLAAYPHMDFIPFKEASMDLVILKSAMEQPAFTALLETIRSREFKNSLLHFNGYETIHTGDVSFTTP</sequence>
<evidence type="ECO:0000313" key="3">
    <source>
        <dbReference type="EMBL" id="PPK82376.1"/>
    </source>
</evidence>
<accession>A0A2S6HWJ5</accession>
<dbReference type="Proteomes" id="UP000237749">
    <property type="component" value="Unassembled WGS sequence"/>
</dbReference>
<dbReference type="SUPFAM" id="SSF53850">
    <property type="entry name" value="Periplasmic binding protein-like II"/>
    <property type="match status" value="1"/>
</dbReference>
<name>A0A2S6HWJ5_9FIRM</name>
<evidence type="ECO:0000259" key="1">
    <source>
        <dbReference type="Pfam" id="PF12727"/>
    </source>
</evidence>
<dbReference type="NCBIfam" id="TIGR01764">
    <property type="entry name" value="excise"/>
    <property type="match status" value="1"/>
</dbReference>
<comment type="caution">
    <text evidence="3">The sequence shown here is derived from an EMBL/GenBank/DDBJ whole genome shotgun (WGS) entry which is preliminary data.</text>
</comment>
<dbReference type="EMBL" id="PTJA01000002">
    <property type="protein sequence ID" value="PPK82376.1"/>
    <property type="molecule type" value="Genomic_DNA"/>
</dbReference>
<dbReference type="PANTHER" id="PTHR38431">
    <property type="entry name" value="BLL2305 PROTEIN"/>
    <property type="match status" value="1"/>
</dbReference>
<proteinExistence type="predicted"/>
<dbReference type="RefSeq" id="WP_104434789.1">
    <property type="nucleotide sequence ID" value="NZ_PTJA01000002.1"/>
</dbReference>
<evidence type="ECO:0000313" key="4">
    <source>
        <dbReference type="Proteomes" id="UP000237749"/>
    </source>
</evidence>
<dbReference type="OrthoDB" id="1366685at2"/>
<keyword evidence="4" id="KW-1185">Reference proteome</keyword>
<feature type="domain" description="Helix-turn-helix" evidence="2">
    <location>
        <begin position="5"/>
        <end position="52"/>
    </location>
</feature>
<feature type="domain" description="PBP" evidence="1">
    <location>
        <begin position="109"/>
        <end position="297"/>
    </location>
</feature>
<dbReference type="GO" id="GO:0003677">
    <property type="term" value="F:DNA binding"/>
    <property type="evidence" value="ECO:0007669"/>
    <property type="project" value="InterPro"/>
</dbReference>
<dbReference type="Pfam" id="PF12727">
    <property type="entry name" value="PBP_like"/>
    <property type="match status" value="1"/>
</dbReference>
<dbReference type="Pfam" id="PF12728">
    <property type="entry name" value="HTH_17"/>
    <property type="match status" value="1"/>
</dbReference>
<dbReference type="PANTHER" id="PTHR38431:SF1">
    <property type="entry name" value="BLL2305 PROTEIN"/>
    <property type="match status" value="1"/>
</dbReference>
<dbReference type="AlphaFoldDB" id="A0A2S6HWJ5"/>
<dbReference type="InterPro" id="IPR010093">
    <property type="entry name" value="SinI_DNA-bd"/>
</dbReference>
<gene>
    <name evidence="3" type="ORF">BXY41_10264</name>
</gene>
<organism evidence="3 4">
    <name type="scientific">Lacrimispora xylanisolvens</name>
    <dbReference type="NCBI Taxonomy" id="384636"/>
    <lineage>
        <taxon>Bacteria</taxon>
        <taxon>Bacillati</taxon>
        <taxon>Bacillota</taxon>
        <taxon>Clostridia</taxon>
        <taxon>Lachnospirales</taxon>
        <taxon>Lachnospiraceae</taxon>
        <taxon>Lacrimispora</taxon>
    </lineage>
</organism>
<reference evidence="3 4" key="1">
    <citation type="submission" date="2018-02" db="EMBL/GenBank/DDBJ databases">
        <title>Genomic Encyclopedia of Archaeal and Bacterial Type Strains, Phase II (KMG-II): from individual species to whole genera.</title>
        <authorList>
            <person name="Goeker M."/>
        </authorList>
    </citation>
    <scope>NUCLEOTIDE SEQUENCE [LARGE SCALE GENOMIC DNA]</scope>
    <source>
        <strain evidence="3 4">DSM 3808</strain>
    </source>
</reference>